<keyword evidence="3" id="KW-1185">Reference proteome</keyword>
<evidence type="ECO:0000259" key="1">
    <source>
        <dbReference type="Pfam" id="PF06527"/>
    </source>
</evidence>
<gene>
    <name evidence="2" type="ORF">GFH48_32565</name>
</gene>
<evidence type="ECO:0000313" key="2">
    <source>
        <dbReference type="EMBL" id="QFZ77390.1"/>
    </source>
</evidence>
<organism evidence="2 3">
    <name type="scientific">Streptomyces fagopyri</name>
    <dbReference type="NCBI Taxonomy" id="2662397"/>
    <lineage>
        <taxon>Bacteria</taxon>
        <taxon>Bacillati</taxon>
        <taxon>Actinomycetota</taxon>
        <taxon>Actinomycetes</taxon>
        <taxon>Kitasatosporales</taxon>
        <taxon>Streptomycetaceae</taxon>
        <taxon>Streptomyces</taxon>
    </lineage>
</organism>
<dbReference type="InterPro" id="IPR009492">
    <property type="entry name" value="TniQ"/>
</dbReference>
<accession>A0A5Q0LK13</accession>
<dbReference type="EMBL" id="CP045643">
    <property type="protein sequence ID" value="QFZ77390.1"/>
    <property type="molecule type" value="Genomic_DNA"/>
</dbReference>
<sequence length="640" mass="70798">MRAVDIEPLPRSLVPLPEESITGYVLRLAHRLGISSGRVIRRTTLAESNVHGVLSAAASLSTALPPQTAASFAAATRLTASETASLTLAPWRNHYPPVANALRSEAATRPLRDSWLFHATARYCPRCLAGDGSPIQNQHGGPWRKIWRLPIAFLCTEHHMFLQHTCPNCHTAIIDSARGRLIGRFGLVGYHPAQCRVPQRPSERANRSDSPCGWRLDQEPCNPKQMRVPAELLTLQQRLLSRLHPDASAAEARRYFTDLRLVATLISTTWPTARSYIRPELAEASDQHFEMRRQRLGSSTRMLSIIGAPPEDAQVGAGLVEGADRLLAMEDLQDALSPLIEAGRVRADHPGPWVSVFEKADEACSARLRKAAEPLVRTFRRSAGPDRRKAPYFAGGISPEHIPAYLQHDWFQSCFSAFTGLTPKILRRTAAVRLVQMVAGGSLGDAAIFLGVNPSRLQYTRATDVHRWARTQQDPLAFERALRTLAEQIESLPAPIDYQHRRQALSGWSLDPNTWEELNSRLPPTRGPKQPVLDDRKRQAASVYVWAHITQGEHLFAPRPIEESQPEAVQRAWAARRNTTWFQLTRPDGSPHYAALARILSEYAESLASSVDAAGCGADSLATASRRPLLKGSLSDLPSA</sequence>
<dbReference type="KEGG" id="sfy:GFH48_32565"/>
<dbReference type="Pfam" id="PF06527">
    <property type="entry name" value="TniQ"/>
    <property type="match status" value="1"/>
</dbReference>
<dbReference type="Proteomes" id="UP000326179">
    <property type="component" value="Chromosome"/>
</dbReference>
<reference evidence="2 3" key="1">
    <citation type="submission" date="2019-10" db="EMBL/GenBank/DDBJ databases">
        <title>A novel species.</title>
        <authorList>
            <person name="Gao J."/>
        </authorList>
    </citation>
    <scope>NUCLEOTIDE SEQUENCE [LARGE SCALE GENOMIC DNA]</scope>
    <source>
        <strain evidence="2 3">QMT-28</strain>
    </source>
</reference>
<name>A0A5Q0LK13_9ACTN</name>
<feature type="domain" description="TniQ" evidence="1">
    <location>
        <begin position="10"/>
        <end position="162"/>
    </location>
</feature>
<dbReference type="AlphaFoldDB" id="A0A5Q0LK13"/>
<proteinExistence type="predicted"/>
<protein>
    <recommendedName>
        <fullName evidence="1">TniQ domain-containing protein</fullName>
    </recommendedName>
</protein>
<evidence type="ECO:0000313" key="3">
    <source>
        <dbReference type="Proteomes" id="UP000326179"/>
    </source>
</evidence>